<organism evidence="1 2">
    <name type="scientific">Rhizobium rhizogenes NBRC 13257</name>
    <dbReference type="NCBI Taxonomy" id="1220581"/>
    <lineage>
        <taxon>Bacteria</taxon>
        <taxon>Pseudomonadati</taxon>
        <taxon>Pseudomonadota</taxon>
        <taxon>Alphaproteobacteria</taxon>
        <taxon>Hyphomicrobiales</taxon>
        <taxon>Rhizobiaceae</taxon>
        <taxon>Rhizobium/Agrobacterium group</taxon>
        <taxon>Rhizobium</taxon>
    </lineage>
</organism>
<evidence type="ECO:0000313" key="1">
    <source>
        <dbReference type="EMBL" id="GAJ91043.1"/>
    </source>
</evidence>
<dbReference type="AlphaFoldDB" id="A0AA87Q7E7"/>
<comment type="caution">
    <text evidence="1">The sequence shown here is derived from an EMBL/GenBank/DDBJ whole genome shotgun (WGS) entry which is preliminary data.</text>
</comment>
<accession>A0AA87Q7E7</accession>
<sequence>MGILTSQPDLLLDFLACPKAIYDVVGSAIDGGRNGTGESQTIEMSGGGIVTAVLEDCKIVSKEQMRYINRLGARLNGGFRNIVVPIPTDWYGPFPTIGGLPTPIATGITHSDGSLFSDGSGYSQATVWGHTLENAALNAGQIKIRVFGAPRDIEGDWFSINHSVKGWRAYRDWDCTKIGGGVDTSAGYSVSYSDFQVAIQPPLRQATETLTPVNLARPRFVAKFKADFTLPSVIEAFFVTQQTIQFSEAF</sequence>
<gene>
    <name evidence="1" type="ORF">RRH01S_01_05140</name>
</gene>
<name>A0AA87Q7E7_RHIRH</name>
<dbReference type="Proteomes" id="UP000026941">
    <property type="component" value="Unassembled WGS sequence"/>
</dbReference>
<dbReference type="RefSeq" id="WP_012651409.1">
    <property type="nucleotide sequence ID" value="NZ_BAYX01000001.1"/>
</dbReference>
<evidence type="ECO:0000313" key="2">
    <source>
        <dbReference type="Proteomes" id="UP000026941"/>
    </source>
</evidence>
<reference evidence="1 2" key="1">
    <citation type="submission" date="2014-05" db="EMBL/GenBank/DDBJ databases">
        <title>Whole genome shotgun sequence of Rhizobium rhizogenes NBRC 13257.</title>
        <authorList>
            <person name="Katano-Makiyama Y."/>
            <person name="Hosoyama A."/>
            <person name="Hashimoto M."/>
            <person name="Hosoyama Y."/>
            <person name="Noguchi M."/>
            <person name="Tsuchikane K."/>
            <person name="Kimura A."/>
            <person name="Ohji S."/>
            <person name="Ichikawa N."/>
            <person name="Yamazoe A."/>
            <person name="Fujita N."/>
        </authorList>
    </citation>
    <scope>NUCLEOTIDE SEQUENCE [LARGE SCALE GENOMIC DNA]</scope>
    <source>
        <strain evidence="1 2">NBRC 13257</strain>
    </source>
</reference>
<protein>
    <submittedName>
        <fullName evidence="1">Uncharacterized protein</fullName>
    </submittedName>
</protein>
<proteinExistence type="predicted"/>
<dbReference type="EMBL" id="BAYX01000001">
    <property type="protein sequence ID" value="GAJ91043.1"/>
    <property type="molecule type" value="Genomic_DNA"/>
</dbReference>